<keyword evidence="1" id="KW-0863">Zinc-finger</keyword>
<feature type="domain" description="C2H2-type" evidence="3">
    <location>
        <begin position="34"/>
        <end position="62"/>
    </location>
</feature>
<dbReference type="InterPro" id="IPR013087">
    <property type="entry name" value="Znf_C2H2_type"/>
</dbReference>
<reference evidence="4 5" key="1">
    <citation type="journal article" date="2015" name="Genome Biol.">
        <title>Comparative genomics of Steinernema reveals deeply conserved gene regulatory networks.</title>
        <authorList>
            <person name="Dillman A.R."/>
            <person name="Macchietto M."/>
            <person name="Porter C.F."/>
            <person name="Rogers A."/>
            <person name="Williams B."/>
            <person name="Antoshechkin I."/>
            <person name="Lee M.M."/>
            <person name="Goodwin Z."/>
            <person name="Lu X."/>
            <person name="Lewis E.E."/>
            <person name="Goodrich-Blair H."/>
            <person name="Stock S.P."/>
            <person name="Adams B.J."/>
            <person name="Sternberg P.W."/>
            <person name="Mortazavi A."/>
        </authorList>
    </citation>
    <scope>NUCLEOTIDE SEQUENCE [LARGE SCALE GENOMIC DNA]</scope>
    <source>
        <strain evidence="4 5">ALL</strain>
    </source>
</reference>
<feature type="compositionally biased region" description="Basic and acidic residues" evidence="2">
    <location>
        <begin position="185"/>
        <end position="201"/>
    </location>
</feature>
<dbReference type="OrthoDB" id="10400339at2759"/>
<organism evidence="4 5">
    <name type="scientific">Steinernema carpocapsae</name>
    <name type="common">Entomopathogenic nematode</name>
    <dbReference type="NCBI Taxonomy" id="34508"/>
    <lineage>
        <taxon>Eukaryota</taxon>
        <taxon>Metazoa</taxon>
        <taxon>Ecdysozoa</taxon>
        <taxon>Nematoda</taxon>
        <taxon>Chromadorea</taxon>
        <taxon>Rhabditida</taxon>
        <taxon>Tylenchina</taxon>
        <taxon>Panagrolaimomorpha</taxon>
        <taxon>Strongyloidoidea</taxon>
        <taxon>Steinernematidae</taxon>
        <taxon>Steinernema</taxon>
    </lineage>
</organism>
<keyword evidence="1" id="KW-0862">Zinc</keyword>
<dbReference type="PROSITE" id="PS00028">
    <property type="entry name" value="ZINC_FINGER_C2H2_1"/>
    <property type="match status" value="1"/>
</dbReference>
<dbReference type="PROSITE" id="PS50157">
    <property type="entry name" value="ZINC_FINGER_C2H2_2"/>
    <property type="match status" value="1"/>
</dbReference>
<name>A0A4U5N5F7_STECR</name>
<protein>
    <recommendedName>
        <fullName evidence="3">C2H2-type domain-containing protein</fullName>
    </recommendedName>
</protein>
<dbReference type="STRING" id="34508.A0A4U5N5F7"/>
<evidence type="ECO:0000313" key="5">
    <source>
        <dbReference type="Proteomes" id="UP000298663"/>
    </source>
</evidence>
<dbReference type="Proteomes" id="UP000298663">
    <property type="component" value="Unassembled WGS sequence"/>
</dbReference>
<evidence type="ECO:0000259" key="3">
    <source>
        <dbReference type="PROSITE" id="PS50157"/>
    </source>
</evidence>
<proteinExistence type="predicted"/>
<keyword evidence="1" id="KW-0479">Metal-binding</keyword>
<dbReference type="AlphaFoldDB" id="A0A4U5N5F7"/>
<reference evidence="4 5" key="2">
    <citation type="journal article" date="2019" name="G3 (Bethesda)">
        <title>Hybrid Assembly of the Genome of the Entomopathogenic Nematode Steinernema carpocapsae Identifies the X-Chromosome.</title>
        <authorList>
            <person name="Serra L."/>
            <person name="Macchietto M."/>
            <person name="Macias-Munoz A."/>
            <person name="McGill C.J."/>
            <person name="Rodriguez I.M."/>
            <person name="Rodriguez B."/>
            <person name="Murad R."/>
            <person name="Mortazavi A."/>
        </authorList>
    </citation>
    <scope>NUCLEOTIDE SEQUENCE [LARGE SCALE GENOMIC DNA]</scope>
    <source>
        <strain evidence="4 5">ALL</strain>
    </source>
</reference>
<accession>A0A4U5N5F7</accession>
<feature type="region of interest" description="Disordered" evidence="2">
    <location>
        <begin position="182"/>
        <end position="218"/>
    </location>
</feature>
<gene>
    <name evidence="4" type="ORF">L596_018709</name>
</gene>
<evidence type="ECO:0000256" key="2">
    <source>
        <dbReference type="SAM" id="MobiDB-lite"/>
    </source>
</evidence>
<sequence length="310" mass="34703">MPIDGEEVMQVDEGADMARSWNVTSSSGLGQIVLQCSVCKTVFTTPERLYDHVTDVHDAHLPLWHQHFANKSQFQTFIRSVEEHRTDRTGYVHPDLNCDPNHMRENLCDTYYAFCEEAEQPLKRRKLDDSSGSQTIVVSCTAFIHVYVYNDGSHTAIFCLDHTCGSDSNNAKINTKANTKCHKRNHDEMMREDPKDGRRYSNPEANNNNNNGELTSCEDLPESARSTLADLPESSKIPMRYGEEVKRKNASTASDPPDMGTLLESINEGLSQAHIKGGRSHSVEQTTYEPEAMDVVNRAAETATETCPCA</sequence>
<evidence type="ECO:0000313" key="4">
    <source>
        <dbReference type="EMBL" id="TKR77797.1"/>
    </source>
</evidence>
<dbReference type="GO" id="GO:0008270">
    <property type="term" value="F:zinc ion binding"/>
    <property type="evidence" value="ECO:0007669"/>
    <property type="project" value="UniProtKB-KW"/>
</dbReference>
<keyword evidence="5" id="KW-1185">Reference proteome</keyword>
<comment type="caution">
    <text evidence="4">The sequence shown here is derived from an EMBL/GenBank/DDBJ whole genome shotgun (WGS) entry which is preliminary data.</text>
</comment>
<evidence type="ECO:0000256" key="1">
    <source>
        <dbReference type="PROSITE-ProRule" id="PRU00042"/>
    </source>
</evidence>
<dbReference type="EMBL" id="AZBU02000005">
    <property type="protein sequence ID" value="TKR77797.1"/>
    <property type="molecule type" value="Genomic_DNA"/>
</dbReference>